<dbReference type="OrthoDB" id="5482121at2"/>
<dbReference type="InterPro" id="IPR006533">
    <property type="entry name" value="T6SS_Vgr_RhsGE"/>
</dbReference>
<dbReference type="InterPro" id="IPR054030">
    <property type="entry name" value="Gp5_Vgr_C"/>
</dbReference>
<feature type="region of interest" description="Disordered" evidence="2">
    <location>
        <begin position="657"/>
        <end position="687"/>
    </location>
</feature>
<dbReference type="Proteomes" id="UP000019678">
    <property type="component" value="Unassembled WGS sequence"/>
</dbReference>
<dbReference type="Gene3D" id="2.30.110.50">
    <property type="match status" value="1"/>
</dbReference>
<evidence type="ECO:0000313" key="6">
    <source>
        <dbReference type="Proteomes" id="UP000019678"/>
    </source>
</evidence>
<dbReference type="AlphaFoldDB" id="A0A017TGW2"/>
<reference evidence="5 6" key="1">
    <citation type="submission" date="2013-05" db="EMBL/GenBank/DDBJ databases">
        <title>Genome assembly of Chondromyces apiculatus DSM 436.</title>
        <authorList>
            <person name="Sharma G."/>
            <person name="Khatri I."/>
            <person name="Kaur C."/>
            <person name="Mayilraj S."/>
            <person name="Subramanian S."/>
        </authorList>
    </citation>
    <scope>NUCLEOTIDE SEQUENCE [LARGE SCALE GENOMIC DNA]</scope>
    <source>
        <strain evidence="5 6">DSM 436</strain>
    </source>
</reference>
<dbReference type="SUPFAM" id="SSF69255">
    <property type="entry name" value="gp5 N-terminal domain-like"/>
    <property type="match status" value="1"/>
</dbReference>
<dbReference type="InterPro" id="IPR037026">
    <property type="entry name" value="Vgr_OB-fold_dom_sf"/>
</dbReference>
<dbReference type="Gene3D" id="3.55.50.10">
    <property type="entry name" value="Baseplate protein-like domains"/>
    <property type="match status" value="1"/>
</dbReference>
<accession>A0A017TGW2</accession>
<dbReference type="RefSeq" id="WP_044235533.1">
    <property type="nucleotide sequence ID" value="NZ_ASRX01000003.1"/>
</dbReference>
<dbReference type="Gene3D" id="4.10.220.110">
    <property type="match status" value="1"/>
</dbReference>
<dbReference type="NCBIfam" id="TIGR01646">
    <property type="entry name" value="vgr_GE"/>
    <property type="match status" value="1"/>
</dbReference>
<dbReference type="Pfam" id="PF22178">
    <property type="entry name" value="Gp5_trimer_C"/>
    <property type="match status" value="1"/>
</dbReference>
<comment type="caution">
    <text evidence="5">The sequence shown here is derived from an EMBL/GenBank/DDBJ whole genome shotgun (WGS) entry which is preliminary data.</text>
</comment>
<evidence type="ECO:0000256" key="1">
    <source>
        <dbReference type="ARBA" id="ARBA00005558"/>
    </source>
</evidence>
<dbReference type="NCBIfam" id="TIGR03361">
    <property type="entry name" value="VI_Rhs_Vgr"/>
    <property type="match status" value="1"/>
</dbReference>
<dbReference type="STRING" id="1192034.CAP_4043"/>
<dbReference type="InterPro" id="IPR006531">
    <property type="entry name" value="Gp5/Vgr_OB"/>
</dbReference>
<feature type="domain" description="Gp5/Type VI secretion system Vgr C-terminal trimerisation" evidence="4">
    <location>
        <begin position="456"/>
        <end position="560"/>
    </location>
</feature>
<evidence type="ECO:0000256" key="2">
    <source>
        <dbReference type="SAM" id="MobiDB-lite"/>
    </source>
</evidence>
<dbReference type="SUPFAM" id="SSF69349">
    <property type="entry name" value="Phage fibre proteins"/>
    <property type="match status" value="1"/>
</dbReference>
<keyword evidence="6" id="KW-1185">Reference proteome</keyword>
<comment type="similarity">
    <text evidence="1">Belongs to the VgrG protein family.</text>
</comment>
<organism evidence="5 6">
    <name type="scientific">Chondromyces apiculatus DSM 436</name>
    <dbReference type="NCBI Taxonomy" id="1192034"/>
    <lineage>
        <taxon>Bacteria</taxon>
        <taxon>Pseudomonadati</taxon>
        <taxon>Myxococcota</taxon>
        <taxon>Polyangia</taxon>
        <taxon>Polyangiales</taxon>
        <taxon>Polyangiaceae</taxon>
        <taxon>Chondromyces</taxon>
    </lineage>
</organism>
<evidence type="ECO:0000259" key="3">
    <source>
        <dbReference type="Pfam" id="PF04717"/>
    </source>
</evidence>
<dbReference type="SUPFAM" id="SSF69279">
    <property type="entry name" value="Phage tail proteins"/>
    <property type="match status" value="2"/>
</dbReference>
<evidence type="ECO:0000313" key="5">
    <source>
        <dbReference type="EMBL" id="EYF08513.1"/>
    </source>
</evidence>
<gene>
    <name evidence="5" type="ORF">CAP_4043</name>
</gene>
<dbReference type="Pfam" id="PF05954">
    <property type="entry name" value="Phage_GPD"/>
    <property type="match status" value="1"/>
</dbReference>
<evidence type="ECO:0000259" key="4">
    <source>
        <dbReference type="Pfam" id="PF22178"/>
    </source>
</evidence>
<proteinExistence type="inferred from homology"/>
<protein>
    <submittedName>
        <fullName evidence="5">VgrG protein</fullName>
    </submittedName>
</protein>
<sequence length="840" mass="86477">MSVSISFQDPAITLLCNAMDGRERLGEAHEFTIEGTSPEPFARDAVVGRGCLVVIEGGHGARTIAGIVTRCSALATSSRDAARNYKLIVRSMFAQLELRTRTKTFQNLATPDIVRQVVADGAFGDSAVRVDVRGTHDPRPYVVQYGETDAAFVRRLCEDDGLSFRFEAGEASETFILADTSTAAAAVLDEPLVLLDRAGDEAARPTAFAPRSRHLRRPGKVTLRDYDYRNPAVNLEGVATGGKGPEQDTEVYTAPGRFSDPGAGDARARLALEALRADATTVSFGTTAFALAPGVRVDVEPSPDLRARTHVAGGYLVVGLKHHFRSGGAHTLEVEAIPIDTPLRLPRITPRPKIAGVQTAFVTGASGEEVHVDALGCVRVHFPWDREGTQDDKSSLRIRVMQPQMPGSMLLPRVGWEVVVAYEDGDPDRPYVIGRLYNNKHPPPYSLPANKTATVVGTSSSPGAARQNVIRFDDAAGKEVIAVGAGFGKKLTIAHDMLTQIVKNEALTVKASQTLSVGGSESISVTEAYLNDLGSQSASVGGMQSIYVKGDLQVGVGSESVIIGGACLEKVGNPVSGALNLAKSAALQGVGSLGKVGAFVSAAAGLAQVGYQGYKQGGLAAVQGSLAMAADALVPGGSVALSAIAEAMPRPWAERPLAQAPQAGGGGASSASDTAGPQGPGPGHRNTIVEGMMTEIIGAALGVATPGTIGWTTVGPSTLLVGASHNIRAGQAGVNILGASSEALGSLSITSAGTLTRDVTGALQTSIAGALKSKAGGTHTIKAGAALKVKIGGALKMKGAHVTFVVGGSRLSTSPSGVLVEASTIEVTGTTKQKGASSTS</sequence>
<feature type="domain" description="Gp5/Type VI secretion system Vgr protein OB-fold" evidence="3">
    <location>
        <begin position="373"/>
        <end position="437"/>
    </location>
</feature>
<name>A0A017TGW2_9BACT</name>
<dbReference type="Pfam" id="PF04717">
    <property type="entry name" value="Phage_base_V"/>
    <property type="match status" value="1"/>
</dbReference>
<dbReference type="InterPro" id="IPR017847">
    <property type="entry name" value="T6SS_RhsGE_Vgr_subset"/>
</dbReference>
<dbReference type="EMBL" id="ASRX01000003">
    <property type="protein sequence ID" value="EYF08513.1"/>
    <property type="molecule type" value="Genomic_DNA"/>
</dbReference>
<dbReference type="eggNOG" id="COG3501">
    <property type="taxonomic scope" value="Bacteria"/>
</dbReference>
<dbReference type="Gene3D" id="2.40.50.230">
    <property type="entry name" value="Gp5 N-terminal domain"/>
    <property type="match status" value="1"/>
</dbReference>